<accession>A0A2H1W1H8</accession>
<dbReference type="PANTHER" id="PTHR24114">
    <property type="entry name" value="LEUCINE RICH REPEAT FAMILY PROTEIN"/>
    <property type="match status" value="1"/>
</dbReference>
<protein>
    <submittedName>
        <fullName evidence="2">SFRICE_000127</fullName>
    </submittedName>
</protein>
<dbReference type="InterPro" id="IPR001611">
    <property type="entry name" value="Leu-rich_rpt"/>
</dbReference>
<dbReference type="PANTHER" id="PTHR24114:SF2">
    <property type="entry name" value="F-BOX DOMAIN-CONTAINING PROTEIN-RELATED"/>
    <property type="match status" value="1"/>
</dbReference>
<dbReference type="AlphaFoldDB" id="A0A2H1W1H8"/>
<feature type="region of interest" description="Disordered" evidence="1">
    <location>
        <begin position="523"/>
        <end position="557"/>
    </location>
</feature>
<reference evidence="2" key="1">
    <citation type="submission" date="2016-07" db="EMBL/GenBank/DDBJ databases">
        <authorList>
            <person name="Bretaudeau A."/>
        </authorList>
    </citation>
    <scope>NUCLEOTIDE SEQUENCE</scope>
    <source>
        <strain evidence="2">Rice</strain>
        <tissue evidence="2">Whole body</tissue>
    </source>
</reference>
<dbReference type="InterPro" id="IPR032675">
    <property type="entry name" value="LRR_dom_sf"/>
</dbReference>
<gene>
    <name evidence="2" type="ORF">SFRICE_000127</name>
</gene>
<dbReference type="Pfam" id="PF13516">
    <property type="entry name" value="LRR_6"/>
    <property type="match status" value="3"/>
</dbReference>
<dbReference type="SUPFAM" id="SSF52047">
    <property type="entry name" value="RNI-like"/>
    <property type="match status" value="1"/>
</dbReference>
<sequence length="557" mass="62637">MEEESETNENVDFIFVADEQESSVEQPPEEWSSVEIEIKGENKKKLLYNEGLYSPGSGELCAKYITVSNSSVLRHLYYNYPPVTDPGINEALLKSKPETIYPDDGQALYLHLCHEINICPVRLFHKSLLTPEINLRFYGVEDKGVRPMAMALQFNKNVHRFNISGNFLSNDACYHIGHMLSYNCTLTELILDGCRIGASGMLRLGRNLPINRSLMFLSLESNYLGDLGGTHFAQQIFDGATVNRVNLAKNQLGRLTASALAEVLEWTNKLTHLNLSWNCFYHVPSTVKMLEQLASSTCLEELSLAFNSLGGDRVANVIKKLLLVPTLKLLDLSHNNFQNEAIDTITSNLLSARKLTTFNLSFNPLTPQDAFNVLQKMLKPKVKINQLLLDNVCVSKSFVELLARVKRRKNRKNFVCTFGTVLQNWTIVGPDPRDLILKRAQYLGMSKKIKVDTAMYFLSLAKENPKPIATKEFQDRLDADHVALDEDLVAGLAEIFPGPRTPKSRTINLNLIVEYVLRLWPDKKLPPTPPPEPEPEIEEAPPPGGEKEKKGKGKGKK</sequence>
<name>A0A2H1W1H8_SPOFR</name>
<dbReference type="Gene3D" id="3.80.10.10">
    <property type="entry name" value="Ribonuclease Inhibitor"/>
    <property type="match status" value="1"/>
</dbReference>
<proteinExistence type="predicted"/>
<evidence type="ECO:0000313" key="2">
    <source>
        <dbReference type="EMBL" id="SOQ46887.1"/>
    </source>
</evidence>
<dbReference type="SMART" id="SM00368">
    <property type="entry name" value="LRR_RI"/>
    <property type="match status" value="6"/>
</dbReference>
<dbReference type="EMBL" id="ODYU01005735">
    <property type="protein sequence ID" value="SOQ46887.1"/>
    <property type="molecule type" value="Genomic_DNA"/>
</dbReference>
<dbReference type="InterPro" id="IPR052394">
    <property type="entry name" value="LRR-containing"/>
</dbReference>
<feature type="region of interest" description="Disordered" evidence="1">
    <location>
        <begin position="1"/>
        <end position="30"/>
    </location>
</feature>
<organism evidence="2">
    <name type="scientific">Spodoptera frugiperda</name>
    <name type="common">Fall armyworm</name>
    <dbReference type="NCBI Taxonomy" id="7108"/>
    <lineage>
        <taxon>Eukaryota</taxon>
        <taxon>Metazoa</taxon>
        <taxon>Ecdysozoa</taxon>
        <taxon>Arthropoda</taxon>
        <taxon>Hexapoda</taxon>
        <taxon>Insecta</taxon>
        <taxon>Pterygota</taxon>
        <taxon>Neoptera</taxon>
        <taxon>Endopterygota</taxon>
        <taxon>Lepidoptera</taxon>
        <taxon>Glossata</taxon>
        <taxon>Ditrysia</taxon>
        <taxon>Noctuoidea</taxon>
        <taxon>Noctuidae</taxon>
        <taxon>Amphipyrinae</taxon>
        <taxon>Spodoptera</taxon>
    </lineage>
</organism>
<evidence type="ECO:0000256" key="1">
    <source>
        <dbReference type="SAM" id="MobiDB-lite"/>
    </source>
</evidence>